<dbReference type="Pfam" id="PF00010">
    <property type="entry name" value="HLH"/>
    <property type="match status" value="1"/>
</dbReference>
<dbReference type="PROSITE" id="PS50888">
    <property type="entry name" value="BHLH"/>
    <property type="match status" value="1"/>
</dbReference>
<dbReference type="OMA" id="FYFVAED"/>
<dbReference type="Proteomes" id="UP000694546">
    <property type="component" value="Chromosome 6"/>
</dbReference>
<dbReference type="GO" id="GO:0046983">
    <property type="term" value="F:protein dimerization activity"/>
    <property type="evidence" value="ECO:0007669"/>
    <property type="project" value="InterPro"/>
</dbReference>
<protein>
    <submittedName>
        <fullName evidence="2">Folliculogenesis specific bHLH transcription factor</fullName>
    </submittedName>
</protein>
<dbReference type="PANTHER" id="PTHR23349:SF57">
    <property type="entry name" value="FACTOR IN THE GERMLINE ALPHA"/>
    <property type="match status" value="1"/>
</dbReference>
<gene>
    <name evidence="2" type="primary">figla</name>
</gene>
<dbReference type="GeneTree" id="ENSGT00440000033552"/>
<sequence>MKVPPAELMSDILLRVRGEAVLPVHSSIAKFKRKDGMYVVAEDYSEIVKKREIVNAKERLRIRNLNTMFFRLKRMVPLMRPDHKPSKVDTLKAASEYIRLLVAVLQDTEKGDTTGGTDFLKKAISYGNAEAMNSGLWEEDDLNDLSELKMSEGYTLTLPVGAYGGEQADLNGLLLQHCVVPTYQFIIQIAPDQPSPSAPPIGSKSPRRL</sequence>
<proteinExistence type="predicted"/>
<evidence type="ECO:0000313" key="3">
    <source>
        <dbReference type="Proteomes" id="UP000694546"/>
    </source>
</evidence>
<dbReference type="Ensembl" id="ENSGMOT00000069080.1">
    <property type="protein sequence ID" value="ENSGMOP00000062863.1"/>
    <property type="gene ID" value="ENSGMOG00000033185.1"/>
</dbReference>
<reference evidence="2" key="1">
    <citation type="submission" date="2025-08" db="UniProtKB">
        <authorList>
            <consortium name="Ensembl"/>
        </authorList>
    </citation>
    <scope>IDENTIFICATION</scope>
</reference>
<dbReference type="GO" id="GO:0000977">
    <property type="term" value="F:RNA polymerase II transcription regulatory region sequence-specific DNA binding"/>
    <property type="evidence" value="ECO:0007669"/>
    <property type="project" value="TreeGrafter"/>
</dbReference>
<dbReference type="GO" id="GO:0032502">
    <property type="term" value="P:developmental process"/>
    <property type="evidence" value="ECO:0007669"/>
    <property type="project" value="TreeGrafter"/>
</dbReference>
<dbReference type="SMART" id="SM00353">
    <property type="entry name" value="HLH"/>
    <property type="match status" value="1"/>
</dbReference>
<dbReference type="GO" id="GO:0000981">
    <property type="term" value="F:DNA-binding transcription factor activity, RNA polymerase II-specific"/>
    <property type="evidence" value="ECO:0007669"/>
    <property type="project" value="TreeGrafter"/>
</dbReference>
<dbReference type="Gene3D" id="4.10.280.10">
    <property type="entry name" value="Helix-loop-helix DNA-binding domain"/>
    <property type="match status" value="1"/>
</dbReference>
<accession>A0A8C5CKR2</accession>
<feature type="domain" description="BHLH" evidence="1">
    <location>
        <begin position="49"/>
        <end position="101"/>
    </location>
</feature>
<name>A0A8C5CKR2_GADMO</name>
<keyword evidence="3" id="KW-1185">Reference proteome</keyword>
<accession>A0A8C5CVI5</accession>
<evidence type="ECO:0000313" key="2">
    <source>
        <dbReference type="Ensembl" id="ENSGMOP00000062863.1"/>
    </source>
</evidence>
<evidence type="ECO:0000259" key="1">
    <source>
        <dbReference type="PROSITE" id="PS50888"/>
    </source>
</evidence>
<organism evidence="2 3">
    <name type="scientific">Gadus morhua</name>
    <name type="common">Atlantic cod</name>
    <dbReference type="NCBI Taxonomy" id="8049"/>
    <lineage>
        <taxon>Eukaryota</taxon>
        <taxon>Metazoa</taxon>
        <taxon>Chordata</taxon>
        <taxon>Craniata</taxon>
        <taxon>Vertebrata</taxon>
        <taxon>Euteleostomi</taxon>
        <taxon>Actinopterygii</taxon>
        <taxon>Neopterygii</taxon>
        <taxon>Teleostei</taxon>
        <taxon>Neoteleostei</taxon>
        <taxon>Acanthomorphata</taxon>
        <taxon>Zeiogadaria</taxon>
        <taxon>Gadariae</taxon>
        <taxon>Gadiformes</taxon>
        <taxon>Gadoidei</taxon>
        <taxon>Gadidae</taxon>
        <taxon>Gadus</taxon>
    </lineage>
</organism>
<dbReference type="InterPro" id="IPR011598">
    <property type="entry name" value="bHLH_dom"/>
</dbReference>
<dbReference type="SUPFAM" id="SSF47459">
    <property type="entry name" value="HLH, helix-loop-helix DNA-binding domain"/>
    <property type="match status" value="1"/>
</dbReference>
<dbReference type="KEGG" id="gmh:115544965"/>
<dbReference type="PANTHER" id="PTHR23349">
    <property type="entry name" value="BASIC HELIX-LOOP-HELIX TRANSCRIPTION FACTOR, TWIST"/>
    <property type="match status" value="1"/>
</dbReference>
<reference evidence="2" key="2">
    <citation type="submission" date="2025-09" db="UniProtKB">
        <authorList>
            <consortium name="Ensembl"/>
        </authorList>
    </citation>
    <scope>IDENTIFICATION</scope>
</reference>
<dbReference type="InterPro" id="IPR036638">
    <property type="entry name" value="HLH_DNA-bd_sf"/>
</dbReference>
<dbReference type="AlphaFoldDB" id="A0A8C5CKR2"/>
<dbReference type="InterPro" id="IPR050283">
    <property type="entry name" value="E-box_TF_Regulators"/>
</dbReference>
<dbReference type="CTD" id="344018"/>